<sequence>MTAKQEESVTQTEQFNLPPYFIFKGSEIINSSLPCMLLDDKSEDTDESKHRNDVLSSKIIYSMSKCRMLEKVIKFEEKDEPRNKENKTISYKMIADPDPSYQCILFENIAKNDSQNEVKASEEISIQENSVEDNVEPDEVLSNNEQNSDKMNVRLSYLVCFTSTLYLVSMIIAGALFRNECPVQPLLPYYPFVTGIIGLMVMILRTSMVLFGGYLNYHEYFSVIIMLMSVHHLLESTNDPDWFINIIMCARIFLLIWFVFANYWFWTIWKYSIQI</sequence>
<keyword evidence="4" id="KW-1185">Reference proteome</keyword>
<feature type="transmembrane region" description="Helical" evidence="2">
    <location>
        <begin position="155"/>
        <end position="177"/>
    </location>
</feature>
<feature type="transmembrane region" description="Helical" evidence="2">
    <location>
        <begin position="189"/>
        <end position="213"/>
    </location>
</feature>
<accession>A0A7R8H889</accession>
<reference evidence="3" key="1">
    <citation type="submission" date="2021-02" db="EMBL/GenBank/DDBJ databases">
        <authorList>
            <person name="Bekaert M."/>
        </authorList>
    </citation>
    <scope>NUCLEOTIDE SEQUENCE</scope>
    <source>
        <strain evidence="3">IoA-00</strain>
    </source>
</reference>
<dbReference type="EMBL" id="HG994583">
    <property type="protein sequence ID" value="CAF2925810.1"/>
    <property type="molecule type" value="Genomic_DNA"/>
</dbReference>
<feature type="region of interest" description="Disordered" evidence="1">
    <location>
        <begin position="122"/>
        <end position="143"/>
    </location>
</feature>
<proteinExistence type="predicted"/>
<organism evidence="3 4">
    <name type="scientific">Lepeophtheirus salmonis</name>
    <name type="common">Salmon louse</name>
    <name type="synonym">Caligus salmonis</name>
    <dbReference type="NCBI Taxonomy" id="72036"/>
    <lineage>
        <taxon>Eukaryota</taxon>
        <taxon>Metazoa</taxon>
        <taxon>Ecdysozoa</taxon>
        <taxon>Arthropoda</taxon>
        <taxon>Crustacea</taxon>
        <taxon>Multicrustacea</taxon>
        <taxon>Hexanauplia</taxon>
        <taxon>Copepoda</taxon>
        <taxon>Siphonostomatoida</taxon>
        <taxon>Caligidae</taxon>
        <taxon>Lepeophtheirus</taxon>
    </lineage>
</organism>
<keyword evidence="2" id="KW-1133">Transmembrane helix</keyword>
<protein>
    <submittedName>
        <fullName evidence="3">(salmon louse) hypothetical protein</fullName>
    </submittedName>
</protein>
<keyword evidence="2" id="KW-0472">Membrane</keyword>
<name>A0A7R8H889_LEPSM</name>
<evidence type="ECO:0000256" key="1">
    <source>
        <dbReference type="SAM" id="MobiDB-lite"/>
    </source>
</evidence>
<keyword evidence="2" id="KW-0812">Transmembrane</keyword>
<evidence type="ECO:0000313" key="3">
    <source>
        <dbReference type="EMBL" id="CAF2925810.1"/>
    </source>
</evidence>
<feature type="transmembrane region" description="Helical" evidence="2">
    <location>
        <begin position="242"/>
        <end position="265"/>
    </location>
</feature>
<dbReference type="Proteomes" id="UP000675881">
    <property type="component" value="Chromosome 4"/>
</dbReference>
<feature type="transmembrane region" description="Helical" evidence="2">
    <location>
        <begin position="220"/>
        <end position="236"/>
    </location>
</feature>
<gene>
    <name evidence="3" type="ORF">LSAA_8487</name>
</gene>
<evidence type="ECO:0000256" key="2">
    <source>
        <dbReference type="SAM" id="Phobius"/>
    </source>
</evidence>
<dbReference type="AlphaFoldDB" id="A0A7R8H889"/>
<evidence type="ECO:0000313" key="4">
    <source>
        <dbReference type="Proteomes" id="UP000675881"/>
    </source>
</evidence>
<feature type="compositionally biased region" description="Acidic residues" evidence="1">
    <location>
        <begin position="130"/>
        <end position="139"/>
    </location>
</feature>